<name>A0A7G2CKE6_9TRYP</name>
<accession>A0A7G2CKE6</accession>
<gene>
    <name evidence="1" type="ORF">ADEAN_000787500</name>
</gene>
<evidence type="ECO:0000313" key="1">
    <source>
        <dbReference type="EMBL" id="CAD2220360.1"/>
    </source>
</evidence>
<organism evidence="1 2">
    <name type="scientific">Angomonas deanei</name>
    <dbReference type="NCBI Taxonomy" id="59799"/>
    <lineage>
        <taxon>Eukaryota</taxon>
        <taxon>Discoba</taxon>
        <taxon>Euglenozoa</taxon>
        <taxon>Kinetoplastea</taxon>
        <taxon>Metakinetoplastina</taxon>
        <taxon>Trypanosomatida</taxon>
        <taxon>Trypanosomatidae</taxon>
        <taxon>Strigomonadinae</taxon>
        <taxon>Angomonas</taxon>
    </lineage>
</organism>
<sequence length="118" mass="12979">MDGEDDAIDKVKRYLTPILYHKVSRRRAKKIVSDFIHKGNGGGSYLPTEEQMRSSPLLSKWSTAAIKKVVNAGSIIFCPRGRTVALPGVRPSASVVYWVLQGKVTQVPVQGGNQSVRQ</sequence>
<dbReference type="Proteomes" id="UP000515908">
    <property type="component" value="Chromosome 17"/>
</dbReference>
<proteinExistence type="predicted"/>
<dbReference type="AlphaFoldDB" id="A0A7G2CKE6"/>
<reference evidence="1 2" key="1">
    <citation type="submission" date="2020-08" db="EMBL/GenBank/DDBJ databases">
        <authorList>
            <person name="Newling K."/>
            <person name="Davey J."/>
            <person name="Forrester S."/>
        </authorList>
    </citation>
    <scope>NUCLEOTIDE SEQUENCE [LARGE SCALE GENOMIC DNA]</scope>
    <source>
        <strain evidence="2">Crithidia deanei Carvalho (ATCC PRA-265)</strain>
    </source>
</reference>
<dbReference type="EMBL" id="LR877161">
    <property type="protein sequence ID" value="CAD2220360.1"/>
    <property type="molecule type" value="Genomic_DNA"/>
</dbReference>
<dbReference type="VEuPathDB" id="TriTrypDB:ADEAN_000787500"/>
<protein>
    <submittedName>
        <fullName evidence="1">Uncharacterized protein</fullName>
    </submittedName>
</protein>
<evidence type="ECO:0000313" key="2">
    <source>
        <dbReference type="Proteomes" id="UP000515908"/>
    </source>
</evidence>
<keyword evidence="2" id="KW-1185">Reference proteome</keyword>